<dbReference type="STRING" id="1817828.A2722_03705"/>
<name>A0A1F5PIX6_9BACT</name>
<gene>
    <name evidence="1" type="ORF">A2722_03705</name>
</gene>
<accession>A0A1F5PIX6</accession>
<proteinExistence type="predicted"/>
<dbReference type="EMBL" id="MFEO01000015">
    <property type="protein sequence ID" value="OGE89893.1"/>
    <property type="molecule type" value="Genomic_DNA"/>
</dbReference>
<evidence type="ECO:0000313" key="2">
    <source>
        <dbReference type="Proteomes" id="UP000178377"/>
    </source>
</evidence>
<dbReference type="AlphaFoldDB" id="A0A1F5PIX6"/>
<evidence type="ECO:0000313" key="1">
    <source>
        <dbReference type="EMBL" id="OGE89893.1"/>
    </source>
</evidence>
<dbReference type="Proteomes" id="UP000178377">
    <property type="component" value="Unassembled WGS sequence"/>
</dbReference>
<comment type="caution">
    <text evidence="1">The sequence shown here is derived from an EMBL/GenBank/DDBJ whole genome shotgun (WGS) entry which is preliminary data.</text>
</comment>
<protein>
    <submittedName>
        <fullName evidence="1">Uncharacterized protein</fullName>
    </submittedName>
</protein>
<sequence>MGIIKRNSGLSSAAHFAKQKTYNYFCFCKIRNPAAAKARRAEGGCGGNSAAPELQNSAFGFFSKKVRTSFKNDRCGRVRETSKEEFTPAY</sequence>
<organism evidence="1 2">
    <name type="scientific">Candidatus Doudnabacteria bacterium RIFCSPHIGHO2_01_FULL_50_11</name>
    <dbReference type="NCBI Taxonomy" id="1817828"/>
    <lineage>
        <taxon>Bacteria</taxon>
        <taxon>Candidatus Doudnaibacteriota</taxon>
    </lineage>
</organism>
<reference evidence="1 2" key="1">
    <citation type="journal article" date="2016" name="Nat. Commun.">
        <title>Thousands of microbial genomes shed light on interconnected biogeochemical processes in an aquifer system.</title>
        <authorList>
            <person name="Anantharaman K."/>
            <person name="Brown C.T."/>
            <person name="Hug L.A."/>
            <person name="Sharon I."/>
            <person name="Castelle C.J."/>
            <person name="Probst A.J."/>
            <person name="Thomas B.C."/>
            <person name="Singh A."/>
            <person name="Wilkins M.J."/>
            <person name="Karaoz U."/>
            <person name="Brodie E.L."/>
            <person name="Williams K.H."/>
            <person name="Hubbard S.S."/>
            <person name="Banfield J.F."/>
        </authorList>
    </citation>
    <scope>NUCLEOTIDE SEQUENCE [LARGE SCALE GENOMIC DNA]</scope>
</reference>